<comment type="pathway">
    <text evidence="1">Protein modification; protein ubiquitination.</text>
</comment>
<dbReference type="InterPro" id="IPR008974">
    <property type="entry name" value="TRAF-like"/>
</dbReference>
<organism evidence="5 6">
    <name type="scientific">Eragrostis curvula</name>
    <name type="common">weeping love grass</name>
    <dbReference type="NCBI Taxonomy" id="38414"/>
    <lineage>
        <taxon>Eukaryota</taxon>
        <taxon>Viridiplantae</taxon>
        <taxon>Streptophyta</taxon>
        <taxon>Embryophyta</taxon>
        <taxon>Tracheophyta</taxon>
        <taxon>Spermatophyta</taxon>
        <taxon>Magnoliopsida</taxon>
        <taxon>Liliopsida</taxon>
        <taxon>Poales</taxon>
        <taxon>Poaceae</taxon>
        <taxon>PACMAD clade</taxon>
        <taxon>Chloridoideae</taxon>
        <taxon>Eragrostideae</taxon>
        <taxon>Eragrostidinae</taxon>
        <taxon>Eragrostis</taxon>
    </lineage>
</organism>
<evidence type="ECO:0000313" key="6">
    <source>
        <dbReference type="Proteomes" id="UP000324897"/>
    </source>
</evidence>
<dbReference type="Pfam" id="PF24570">
    <property type="entry name" value="BACK_BPM_SPOP"/>
    <property type="match status" value="1"/>
</dbReference>
<dbReference type="Gramene" id="TVU00823">
    <property type="protein sequence ID" value="TVU00823"/>
    <property type="gene ID" value="EJB05_53741"/>
</dbReference>
<dbReference type="Pfam" id="PF22486">
    <property type="entry name" value="MATH_2"/>
    <property type="match status" value="1"/>
</dbReference>
<gene>
    <name evidence="5" type="ORF">EJB05_53741</name>
</gene>
<proteinExistence type="inferred from homology"/>
<comment type="similarity">
    <text evidence="2">Belongs to the Tdpoz family.</text>
</comment>
<dbReference type="InterPro" id="IPR056423">
    <property type="entry name" value="BACK_BPM_SPOP"/>
</dbReference>
<dbReference type="GO" id="GO:0016567">
    <property type="term" value="P:protein ubiquitination"/>
    <property type="evidence" value="ECO:0007669"/>
    <property type="project" value="InterPro"/>
</dbReference>
<evidence type="ECO:0008006" key="7">
    <source>
        <dbReference type="Google" id="ProtNLM"/>
    </source>
</evidence>
<dbReference type="OrthoDB" id="587721at2759"/>
<sequence length="342" mass="38487">MAAGYITMSRAYHVLKIEGYSSTLSTQYSKPYYSCPFRGGGHTWHIRYYPKGVRCYPKVVLRTNTGYMSFYLVLDGIIDDVVMAQATFSLLDQNLKPVPSYSYTTGVVNFSGVECRSRGYGYADFMKREHLEKSEYLKYDCFAVRVDVHVLREAQPIVVPPSDMHQHLSDLRTSKIGADIEFLVSGVTFTAHSLVLGARSPVLREQLFNAKKEGATANIIEIDDMEAQVFDALLTFIYTDSLPVMSHEDEYTIVQGLLVASDRYNLQRLKLLCQYMMCNHINTGSVATILALAEMHRCHGLREACYELLGSLVSPDAVVDSEVFHCLTLSCPNITMEQISKV</sequence>
<dbReference type="InterPro" id="IPR045005">
    <property type="entry name" value="BPM1-6"/>
</dbReference>
<dbReference type="Gene3D" id="3.30.710.10">
    <property type="entry name" value="Potassium Channel Kv1.1, Chain A"/>
    <property type="match status" value="1"/>
</dbReference>
<dbReference type="PROSITE" id="PS50144">
    <property type="entry name" value="MATH"/>
    <property type="match status" value="1"/>
</dbReference>
<feature type="domain" description="MATH" evidence="4">
    <location>
        <begin position="10"/>
        <end position="148"/>
    </location>
</feature>
<evidence type="ECO:0000259" key="3">
    <source>
        <dbReference type="PROSITE" id="PS50097"/>
    </source>
</evidence>
<dbReference type="SUPFAM" id="SSF54695">
    <property type="entry name" value="POZ domain"/>
    <property type="match status" value="1"/>
</dbReference>
<dbReference type="AlphaFoldDB" id="A0A5J9SPA5"/>
<dbReference type="SMART" id="SM00225">
    <property type="entry name" value="BTB"/>
    <property type="match status" value="1"/>
</dbReference>
<evidence type="ECO:0000256" key="1">
    <source>
        <dbReference type="ARBA" id="ARBA00004906"/>
    </source>
</evidence>
<comment type="caution">
    <text evidence="5">The sequence shown here is derived from an EMBL/GenBank/DDBJ whole genome shotgun (WGS) entry which is preliminary data.</text>
</comment>
<dbReference type="InterPro" id="IPR011333">
    <property type="entry name" value="SKP1/BTB/POZ_sf"/>
</dbReference>
<dbReference type="InterPro" id="IPR002083">
    <property type="entry name" value="MATH/TRAF_dom"/>
</dbReference>
<name>A0A5J9SPA5_9POAL</name>
<dbReference type="Pfam" id="PF00651">
    <property type="entry name" value="BTB"/>
    <property type="match status" value="1"/>
</dbReference>
<dbReference type="PROSITE" id="PS50097">
    <property type="entry name" value="BTB"/>
    <property type="match status" value="1"/>
</dbReference>
<reference evidence="5 6" key="1">
    <citation type="journal article" date="2019" name="Sci. Rep.">
        <title>A high-quality genome of Eragrostis curvula grass provides insights into Poaceae evolution and supports new strategies to enhance forage quality.</title>
        <authorList>
            <person name="Carballo J."/>
            <person name="Santos B.A.C.M."/>
            <person name="Zappacosta D."/>
            <person name="Garbus I."/>
            <person name="Selva J.P."/>
            <person name="Gallo C.A."/>
            <person name="Diaz A."/>
            <person name="Albertini E."/>
            <person name="Caccamo M."/>
            <person name="Echenique V."/>
        </authorList>
    </citation>
    <scope>NUCLEOTIDE SEQUENCE [LARGE SCALE GENOMIC DNA]</scope>
    <source>
        <strain evidence="6">cv. Victoria</strain>
        <tissue evidence="5">Leaf</tissue>
    </source>
</reference>
<feature type="non-terminal residue" evidence="5">
    <location>
        <position position="1"/>
    </location>
</feature>
<dbReference type="CDD" id="cd00121">
    <property type="entry name" value="MATH"/>
    <property type="match status" value="1"/>
</dbReference>
<evidence type="ECO:0000256" key="2">
    <source>
        <dbReference type="ARBA" id="ARBA00010846"/>
    </source>
</evidence>
<dbReference type="EMBL" id="RWGY01000541">
    <property type="protein sequence ID" value="TVU00823.1"/>
    <property type="molecule type" value="Genomic_DNA"/>
</dbReference>
<dbReference type="InterPro" id="IPR000210">
    <property type="entry name" value="BTB/POZ_dom"/>
</dbReference>
<dbReference type="Gene3D" id="2.60.210.10">
    <property type="entry name" value="Apoptosis, Tumor Necrosis Factor Receptor Associated Protein 2, Chain A"/>
    <property type="match status" value="1"/>
</dbReference>
<dbReference type="PANTHER" id="PTHR26379:SF382">
    <property type="entry name" value="OS10G0435900 PROTEIN"/>
    <property type="match status" value="1"/>
</dbReference>
<evidence type="ECO:0000313" key="5">
    <source>
        <dbReference type="EMBL" id="TVU00823.1"/>
    </source>
</evidence>
<evidence type="ECO:0000259" key="4">
    <source>
        <dbReference type="PROSITE" id="PS50144"/>
    </source>
</evidence>
<protein>
    <recommendedName>
        <fullName evidence="7">BTB domain-containing protein</fullName>
    </recommendedName>
</protein>
<dbReference type="PANTHER" id="PTHR26379">
    <property type="entry name" value="BTB/POZ AND MATH DOMAIN-CONTAINING PROTEIN 1"/>
    <property type="match status" value="1"/>
</dbReference>
<feature type="domain" description="BTB" evidence="3">
    <location>
        <begin position="178"/>
        <end position="246"/>
    </location>
</feature>
<accession>A0A5J9SPA5</accession>
<dbReference type="Proteomes" id="UP000324897">
    <property type="component" value="Unassembled WGS sequence"/>
</dbReference>
<keyword evidence="6" id="KW-1185">Reference proteome</keyword>
<dbReference type="SUPFAM" id="SSF49599">
    <property type="entry name" value="TRAF domain-like"/>
    <property type="match status" value="1"/>
</dbReference>